<keyword evidence="1" id="KW-0732">Signal</keyword>
<dbReference type="PROSITE" id="PS51257">
    <property type="entry name" value="PROKAR_LIPOPROTEIN"/>
    <property type="match status" value="1"/>
</dbReference>
<protein>
    <submittedName>
        <fullName evidence="2">Uncharacterized protein</fullName>
    </submittedName>
</protein>
<dbReference type="RefSeq" id="WP_188158546.1">
    <property type="nucleotide sequence ID" value="NZ_BMGH01000001.1"/>
</dbReference>
<gene>
    <name evidence="2" type="ORF">GCM10011342_20150</name>
</gene>
<name>A0A8J2Y5B9_9PROT</name>
<feature type="signal peptide" evidence="1">
    <location>
        <begin position="1"/>
        <end position="18"/>
    </location>
</feature>
<evidence type="ECO:0000313" key="2">
    <source>
        <dbReference type="EMBL" id="GGD11314.1"/>
    </source>
</evidence>
<dbReference type="EMBL" id="BMGH01000001">
    <property type="protein sequence ID" value="GGD11314.1"/>
    <property type="molecule type" value="Genomic_DNA"/>
</dbReference>
<reference evidence="2" key="2">
    <citation type="submission" date="2020-09" db="EMBL/GenBank/DDBJ databases">
        <authorList>
            <person name="Sun Q."/>
            <person name="Zhou Y."/>
        </authorList>
    </citation>
    <scope>NUCLEOTIDE SEQUENCE</scope>
    <source>
        <strain evidence="2">CGMCC 1.12921</strain>
    </source>
</reference>
<dbReference type="AlphaFoldDB" id="A0A8J2Y5B9"/>
<feature type="chain" id="PRO_5035236199" evidence="1">
    <location>
        <begin position="19"/>
        <end position="117"/>
    </location>
</feature>
<organism evidence="2 3">
    <name type="scientific">Aquisalinus flavus</name>
    <dbReference type="NCBI Taxonomy" id="1526572"/>
    <lineage>
        <taxon>Bacteria</taxon>
        <taxon>Pseudomonadati</taxon>
        <taxon>Pseudomonadota</taxon>
        <taxon>Alphaproteobacteria</taxon>
        <taxon>Parvularculales</taxon>
        <taxon>Parvularculaceae</taxon>
        <taxon>Aquisalinus</taxon>
    </lineage>
</organism>
<comment type="caution">
    <text evidence="2">The sequence shown here is derived from an EMBL/GenBank/DDBJ whole genome shotgun (WGS) entry which is preliminary data.</text>
</comment>
<evidence type="ECO:0000313" key="3">
    <source>
        <dbReference type="Proteomes" id="UP000613582"/>
    </source>
</evidence>
<dbReference type="Proteomes" id="UP000613582">
    <property type="component" value="Unassembled WGS sequence"/>
</dbReference>
<evidence type="ECO:0000256" key="1">
    <source>
        <dbReference type="SAM" id="SignalP"/>
    </source>
</evidence>
<keyword evidence="3" id="KW-1185">Reference proteome</keyword>
<sequence length="117" mass="12063">MRLACIAMIALLAGCATANQGGPETLLAAPVDCSTAESDLAALEAAMPSRRERARSAVQSVTPVGALSGAVTGTYTERLEVLSGATEEQLSARIDDIKSQCGIADEAKPITQKEVTE</sequence>
<proteinExistence type="predicted"/>
<accession>A0A8J2Y5B9</accession>
<reference evidence="2" key="1">
    <citation type="journal article" date="2014" name="Int. J. Syst. Evol. Microbiol.">
        <title>Complete genome sequence of Corynebacterium casei LMG S-19264T (=DSM 44701T), isolated from a smear-ripened cheese.</title>
        <authorList>
            <consortium name="US DOE Joint Genome Institute (JGI-PGF)"/>
            <person name="Walter F."/>
            <person name="Albersmeier A."/>
            <person name="Kalinowski J."/>
            <person name="Ruckert C."/>
        </authorList>
    </citation>
    <scope>NUCLEOTIDE SEQUENCE</scope>
    <source>
        <strain evidence="2">CGMCC 1.12921</strain>
    </source>
</reference>